<reference evidence="9" key="1">
    <citation type="submission" date="2017-03" db="EMBL/GenBank/DDBJ databases">
        <title>Phytopthora megakarya and P. palmivora, two closely related causual agents of cacao black pod achieved similar genome size and gene model numbers by different mechanisms.</title>
        <authorList>
            <person name="Ali S."/>
            <person name="Shao J."/>
            <person name="Larry D.J."/>
            <person name="Kronmiller B."/>
            <person name="Shen D."/>
            <person name="Strem M.D."/>
            <person name="Melnick R.L."/>
            <person name="Guiltinan M.J."/>
            <person name="Tyler B.M."/>
            <person name="Meinhardt L.W."/>
            <person name="Bailey B.A."/>
        </authorList>
    </citation>
    <scope>NUCLEOTIDE SEQUENCE [LARGE SCALE GENOMIC DNA]</scope>
    <source>
        <strain evidence="9">zdho120</strain>
    </source>
</reference>
<name>A0A225W705_9STRA</name>
<protein>
    <submittedName>
        <fullName evidence="8">Avirulence (Avh) protein</fullName>
    </submittedName>
</protein>
<keyword evidence="6" id="KW-0843">Virulence</keyword>
<proteinExistence type="inferred from homology"/>
<comment type="caution">
    <text evidence="8">The sequence shown here is derived from an EMBL/GenBank/DDBJ whole genome shotgun (WGS) entry which is preliminary data.</text>
</comment>
<accession>A0A225W705</accession>
<gene>
    <name evidence="8" type="ORF">PHMEG_00013149</name>
</gene>
<dbReference type="Pfam" id="PF22748">
    <property type="entry name" value="PexRD54_WY"/>
    <property type="match status" value="1"/>
</dbReference>
<dbReference type="OrthoDB" id="105464at2759"/>
<dbReference type="InterPro" id="IPR054463">
    <property type="entry name" value="PexRD54_WY"/>
</dbReference>
<sequence>MLSSFSANYFDETMTKLLNSAKTNQALNGIATKLKSTQTKKWLDAGTSPVDVFRFYQLDKAGDSLLSSPQLNTWISYMNKFNSANPSMEKATQLGTFTQVYGNERLAQILFKAQNVDSTKTAAVKLQKMQINYWLKSKQKATDIMTWLGMTKETPSAIEKLAFKYYNEKNLR</sequence>
<organism evidence="8 9">
    <name type="scientific">Phytophthora megakarya</name>
    <dbReference type="NCBI Taxonomy" id="4795"/>
    <lineage>
        <taxon>Eukaryota</taxon>
        <taxon>Sar</taxon>
        <taxon>Stramenopiles</taxon>
        <taxon>Oomycota</taxon>
        <taxon>Peronosporomycetes</taxon>
        <taxon>Peronosporales</taxon>
        <taxon>Peronosporaceae</taxon>
        <taxon>Phytophthora</taxon>
    </lineage>
</organism>
<dbReference type="EMBL" id="NBNE01001559">
    <property type="protein sequence ID" value="OWZ13513.1"/>
    <property type="molecule type" value="Genomic_DNA"/>
</dbReference>
<comment type="similarity">
    <text evidence="3">Belongs to the RxLR effector family.</text>
</comment>
<evidence type="ECO:0000256" key="1">
    <source>
        <dbReference type="ARBA" id="ARBA00004340"/>
    </source>
</evidence>
<dbReference type="GO" id="GO:0043657">
    <property type="term" value="C:host cell"/>
    <property type="evidence" value="ECO:0007669"/>
    <property type="project" value="UniProtKB-SubCell"/>
</dbReference>
<evidence type="ECO:0000313" key="8">
    <source>
        <dbReference type="EMBL" id="OWZ13513.1"/>
    </source>
</evidence>
<keyword evidence="9" id="KW-1185">Reference proteome</keyword>
<evidence type="ECO:0000259" key="7">
    <source>
        <dbReference type="Pfam" id="PF22748"/>
    </source>
</evidence>
<dbReference type="Proteomes" id="UP000198211">
    <property type="component" value="Unassembled WGS sequence"/>
</dbReference>
<evidence type="ECO:0000256" key="3">
    <source>
        <dbReference type="ARBA" id="ARBA00010400"/>
    </source>
</evidence>
<dbReference type="AlphaFoldDB" id="A0A225W705"/>
<evidence type="ECO:0000256" key="2">
    <source>
        <dbReference type="ARBA" id="ARBA00004613"/>
    </source>
</evidence>
<evidence type="ECO:0000256" key="4">
    <source>
        <dbReference type="ARBA" id="ARBA00022525"/>
    </source>
</evidence>
<evidence type="ECO:0000313" key="9">
    <source>
        <dbReference type="Proteomes" id="UP000198211"/>
    </source>
</evidence>
<comment type="subcellular location">
    <subcellularLocation>
        <location evidence="1">Host cell</location>
    </subcellularLocation>
    <subcellularLocation>
        <location evidence="2">Secreted</location>
    </subcellularLocation>
</comment>
<keyword evidence="5" id="KW-0732">Signal</keyword>
<dbReference type="GO" id="GO:0005576">
    <property type="term" value="C:extracellular region"/>
    <property type="evidence" value="ECO:0007669"/>
    <property type="project" value="UniProtKB-SubCell"/>
</dbReference>
<evidence type="ECO:0000256" key="5">
    <source>
        <dbReference type="ARBA" id="ARBA00022729"/>
    </source>
</evidence>
<feature type="domain" description="RxLR effector PexRD54 WY" evidence="7">
    <location>
        <begin position="38"/>
        <end position="77"/>
    </location>
</feature>
<keyword evidence="4" id="KW-0964">Secreted</keyword>
<evidence type="ECO:0000256" key="6">
    <source>
        <dbReference type="ARBA" id="ARBA00023026"/>
    </source>
</evidence>